<dbReference type="GO" id="GO:0030322">
    <property type="term" value="P:stabilization of membrane potential"/>
    <property type="evidence" value="ECO:0007669"/>
    <property type="project" value="TreeGrafter"/>
</dbReference>
<dbReference type="Pfam" id="PF07885">
    <property type="entry name" value="Ion_trans_2"/>
    <property type="match status" value="1"/>
</dbReference>
<comment type="subcellular location">
    <subcellularLocation>
        <location evidence="1">Membrane</location>
        <topology evidence="1">Multi-pass membrane protein</topology>
    </subcellularLocation>
</comment>
<evidence type="ECO:0000313" key="13">
    <source>
        <dbReference type="EMBL" id="MBA0676260.1"/>
    </source>
</evidence>
<evidence type="ECO:0000256" key="11">
    <source>
        <dbReference type="SAM" id="Phobius"/>
    </source>
</evidence>
<evidence type="ECO:0000256" key="6">
    <source>
        <dbReference type="ARBA" id="ARBA00022989"/>
    </source>
</evidence>
<evidence type="ECO:0000256" key="2">
    <source>
        <dbReference type="ARBA" id="ARBA00010159"/>
    </source>
</evidence>
<evidence type="ECO:0000256" key="3">
    <source>
        <dbReference type="ARBA" id="ARBA00022448"/>
    </source>
</evidence>
<name>A0A7J8WN05_GOSAI</name>
<dbReference type="InterPro" id="IPR018247">
    <property type="entry name" value="EF_Hand_1_Ca_BS"/>
</dbReference>
<evidence type="ECO:0000256" key="7">
    <source>
        <dbReference type="ARBA" id="ARBA00023065"/>
    </source>
</evidence>
<protein>
    <recommendedName>
        <fullName evidence="12">Potassium channel domain-containing protein</fullName>
    </recommendedName>
</protein>
<dbReference type="InterPro" id="IPR003280">
    <property type="entry name" value="2pore_dom_K_chnl"/>
</dbReference>
<evidence type="ECO:0000256" key="8">
    <source>
        <dbReference type="ARBA" id="ARBA00023136"/>
    </source>
</evidence>
<keyword evidence="14" id="KW-1185">Reference proteome</keyword>
<comment type="similarity">
    <text evidence="2">Belongs to the two pore domain potassium channel (TC 1.A.1.7) family.</text>
</comment>
<organism evidence="13 14">
    <name type="scientific">Gossypium aridum</name>
    <name type="common">American cotton</name>
    <name type="synonym">Erioxylum aridum</name>
    <dbReference type="NCBI Taxonomy" id="34290"/>
    <lineage>
        <taxon>Eukaryota</taxon>
        <taxon>Viridiplantae</taxon>
        <taxon>Streptophyta</taxon>
        <taxon>Embryophyta</taxon>
        <taxon>Tracheophyta</taxon>
        <taxon>Spermatophyta</taxon>
        <taxon>Magnoliopsida</taxon>
        <taxon>eudicotyledons</taxon>
        <taxon>Gunneridae</taxon>
        <taxon>Pentapetalae</taxon>
        <taxon>rosids</taxon>
        <taxon>malvids</taxon>
        <taxon>Malvales</taxon>
        <taxon>Malvaceae</taxon>
        <taxon>Malvoideae</taxon>
        <taxon>Gossypium</taxon>
    </lineage>
</organism>
<evidence type="ECO:0000256" key="10">
    <source>
        <dbReference type="SAM" id="MobiDB-lite"/>
    </source>
</evidence>
<dbReference type="PANTHER" id="PTHR11003:SF291">
    <property type="entry name" value="IP11374P"/>
    <property type="match status" value="1"/>
</dbReference>
<evidence type="ECO:0000256" key="4">
    <source>
        <dbReference type="ARBA" id="ARBA00022692"/>
    </source>
</evidence>
<feature type="domain" description="Potassium channel" evidence="12">
    <location>
        <begin position="147"/>
        <end position="192"/>
    </location>
</feature>
<keyword evidence="8 11" id="KW-0472">Membrane</keyword>
<evidence type="ECO:0000256" key="1">
    <source>
        <dbReference type="ARBA" id="ARBA00004141"/>
    </source>
</evidence>
<keyword evidence="7" id="KW-0406">Ion transport</keyword>
<dbReference type="SUPFAM" id="SSF81324">
    <property type="entry name" value="Voltage-gated potassium channels"/>
    <property type="match status" value="1"/>
</dbReference>
<reference evidence="13 14" key="1">
    <citation type="journal article" date="2019" name="Genome Biol. Evol.">
        <title>Insights into the evolution of the New World diploid cottons (Gossypium, subgenus Houzingenia) based on genome sequencing.</title>
        <authorList>
            <person name="Grover C.E."/>
            <person name="Arick M.A. 2nd"/>
            <person name="Thrash A."/>
            <person name="Conover J.L."/>
            <person name="Sanders W.S."/>
            <person name="Peterson D.G."/>
            <person name="Frelichowski J.E."/>
            <person name="Scheffler J.A."/>
            <person name="Scheffler B.E."/>
            <person name="Wendel J.F."/>
        </authorList>
    </citation>
    <scope>NUCLEOTIDE SEQUENCE [LARGE SCALE GENOMIC DNA]</scope>
    <source>
        <strain evidence="13">185</strain>
        <tissue evidence="13">Leaf</tissue>
    </source>
</reference>
<dbReference type="InterPro" id="IPR011992">
    <property type="entry name" value="EF-hand-dom_pair"/>
</dbReference>
<evidence type="ECO:0000256" key="9">
    <source>
        <dbReference type="ARBA" id="ARBA00023303"/>
    </source>
</evidence>
<feature type="compositionally biased region" description="Polar residues" evidence="10">
    <location>
        <begin position="1"/>
        <end position="21"/>
    </location>
</feature>
<dbReference type="SUPFAM" id="SSF47473">
    <property type="entry name" value="EF-hand"/>
    <property type="match status" value="1"/>
</dbReference>
<dbReference type="GO" id="GO:0022841">
    <property type="term" value="F:potassium ion leak channel activity"/>
    <property type="evidence" value="ECO:0007669"/>
    <property type="project" value="TreeGrafter"/>
</dbReference>
<dbReference type="GO" id="GO:0005886">
    <property type="term" value="C:plasma membrane"/>
    <property type="evidence" value="ECO:0007669"/>
    <property type="project" value="TreeGrafter"/>
</dbReference>
<keyword evidence="6 11" id="KW-1133">Transmembrane helix</keyword>
<dbReference type="PANTHER" id="PTHR11003">
    <property type="entry name" value="POTASSIUM CHANNEL, SUBFAMILY K"/>
    <property type="match status" value="1"/>
</dbReference>
<dbReference type="AlphaFoldDB" id="A0A7J8WN05"/>
<evidence type="ECO:0000313" key="14">
    <source>
        <dbReference type="Proteomes" id="UP000593577"/>
    </source>
</evidence>
<feature type="transmembrane region" description="Helical" evidence="11">
    <location>
        <begin position="139"/>
        <end position="160"/>
    </location>
</feature>
<sequence length="279" mass="31109">MASNQPLVSGSATPKTQTSNVDRPKKRRVRRVRSAPLAHFVPTDANGDDDALLRSESIFGRLNPTLKKVALSLKQPSKTTCLCFCLHRNGSALIGLILAKAADYLVEKQEKLLFRALHMYKKDGEIEVLKEVEHNRVKYKFYTTSILLVMFVVTGTIFLYKVEKLDLVDAFYCVCSTITTLGYGDISFSSKGENRQRALVKWVLSRRTTSLDLEAADLDNDGVVGAAEFVLFKLKEMGKICQQDISVIMEEFEELDLDQSGTLTVSDIALAQSVETRSS</sequence>
<proteinExistence type="inferred from homology"/>
<dbReference type="GO" id="GO:0009705">
    <property type="term" value="C:plant-type vacuole membrane"/>
    <property type="evidence" value="ECO:0007669"/>
    <property type="project" value="TreeGrafter"/>
</dbReference>
<keyword evidence="9" id="KW-0407">Ion channel</keyword>
<keyword evidence="5" id="KW-0106">Calcium</keyword>
<dbReference type="Proteomes" id="UP000593577">
    <property type="component" value="Unassembled WGS sequence"/>
</dbReference>
<dbReference type="GO" id="GO:0015271">
    <property type="term" value="F:outward rectifier potassium channel activity"/>
    <property type="evidence" value="ECO:0007669"/>
    <property type="project" value="TreeGrafter"/>
</dbReference>
<gene>
    <name evidence="13" type="ORF">Goari_017753</name>
</gene>
<dbReference type="Gene3D" id="1.10.287.70">
    <property type="match status" value="1"/>
</dbReference>
<comment type="caution">
    <text evidence="13">The sequence shown here is derived from an EMBL/GenBank/DDBJ whole genome shotgun (WGS) entry which is preliminary data.</text>
</comment>
<evidence type="ECO:0000256" key="5">
    <source>
        <dbReference type="ARBA" id="ARBA00022837"/>
    </source>
</evidence>
<accession>A0A7J8WN05</accession>
<dbReference type="PROSITE" id="PS00018">
    <property type="entry name" value="EF_HAND_1"/>
    <property type="match status" value="2"/>
</dbReference>
<keyword evidence="4 11" id="KW-0812">Transmembrane</keyword>
<keyword evidence="3" id="KW-0813">Transport</keyword>
<feature type="region of interest" description="Disordered" evidence="10">
    <location>
        <begin position="1"/>
        <end position="32"/>
    </location>
</feature>
<evidence type="ECO:0000259" key="12">
    <source>
        <dbReference type="Pfam" id="PF07885"/>
    </source>
</evidence>
<dbReference type="EMBL" id="JABFAA010000002">
    <property type="protein sequence ID" value="MBA0676260.1"/>
    <property type="molecule type" value="Genomic_DNA"/>
</dbReference>
<dbReference type="InterPro" id="IPR013099">
    <property type="entry name" value="K_chnl_dom"/>
</dbReference>